<proteinExistence type="predicted"/>
<name>A0ABN1V809_9ACTN</name>
<protein>
    <recommendedName>
        <fullName evidence="1">HTH cro/C1-type domain-containing protein</fullName>
    </recommendedName>
</protein>
<dbReference type="Proteomes" id="UP001501371">
    <property type="component" value="Unassembled WGS sequence"/>
</dbReference>
<comment type="caution">
    <text evidence="2">The sequence shown here is derived from an EMBL/GenBank/DDBJ whole genome shotgun (WGS) entry which is preliminary data.</text>
</comment>
<evidence type="ECO:0000259" key="1">
    <source>
        <dbReference type="Pfam" id="PF13443"/>
    </source>
</evidence>
<feature type="domain" description="HTH cro/C1-type" evidence="1">
    <location>
        <begin position="105"/>
        <end position="142"/>
    </location>
</feature>
<accession>A0ABN1V809</accession>
<reference evidence="2 3" key="1">
    <citation type="journal article" date="2019" name="Int. J. Syst. Evol. Microbiol.">
        <title>The Global Catalogue of Microorganisms (GCM) 10K type strain sequencing project: providing services to taxonomists for standard genome sequencing and annotation.</title>
        <authorList>
            <consortium name="The Broad Institute Genomics Platform"/>
            <consortium name="The Broad Institute Genome Sequencing Center for Infectious Disease"/>
            <person name="Wu L."/>
            <person name="Ma J."/>
        </authorList>
    </citation>
    <scope>NUCLEOTIDE SEQUENCE [LARGE SCALE GENOMIC DNA]</scope>
    <source>
        <strain evidence="2 3">JCM 12696</strain>
    </source>
</reference>
<dbReference type="EMBL" id="BAAAKV010000101">
    <property type="protein sequence ID" value="GAA1199387.1"/>
    <property type="molecule type" value="Genomic_DNA"/>
</dbReference>
<organism evidence="2 3">
    <name type="scientific">Streptomyces hebeiensis</name>
    <dbReference type="NCBI Taxonomy" id="229486"/>
    <lineage>
        <taxon>Bacteria</taxon>
        <taxon>Bacillati</taxon>
        <taxon>Actinomycetota</taxon>
        <taxon>Actinomycetes</taxon>
        <taxon>Kitasatosporales</taxon>
        <taxon>Streptomycetaceae</taxon>
        <taxon>Streptomyces</taxon>
    </lineage>
</organism>
<evidence type="ECO:0000313" key="2">
    <source>
        <dbReference type="EMBL" id="GAA1199387.1"/>
    </source>
</evidence>
<keyword evidence="3" id="KW-1185">Reference proteome</keyword>
<dbReference type="Pfam" id="PF13443">
    <property type="entry name" value="HTH_26"/>
    <property type="match status" value="1"/>
</dbReference>
<dbReference type="InterPro" id="IPR001387">
    <property type="entry name" value="Cro/C1-type_HTH"/>
</dbReference>
<gene>
    <name evidence="2" type="ORF">GCM10009654_64950</name>
</gene>
<evidence type="ECO:0000313" key="3">
    <source>
        <dbReference type="Proteomes" id="UP001501371"/>
    </source>
</evidence>
<sequence length="179" mass="19506">MWDMEPADADAYFGKVLRHSPSGTRLGRSQALSTYFMFLELRHKVEIHRMTGRVVECPIDEMNRPRGAKDAQLRIPPSEPEVGALFTGWGGEPATCGKFAPTARNYTALWCGQPVSLTLDDLDVICVVLGCEIGDLLIPEPQKVTRPGEENISRTAVGAAAPVPAVVPKRRDGRSLPPA</sequence>